<name>A0A939EP35_9HYPH</name>
<dbReference type="InterPro" id="IPR029044">
    <property type="entry name" value="Nucleotide-diphossugar_trans"/>
</dbReference>
<dbReference type="SUPFAM" id="SSF53448">
    <property type="entry name" value="Nucleotide-diphospho-sugar transferases"/>
    <property type="match status" value="1"/>
</dbReference>
<dbReference type="RefSeq" id="WP_206941291.1">
    <property type="nucleotide sequence ID" value="NZ_JAFLNF010000005.1"/>
</dbReference>
<keyword evidence="1" id="KW-0808">Transferase</keyword>
<comment type="caution">
    <text evidence="1">The sequence shown here is derived from an EMBL/GenBank/DDBJ whole genome shotgun (WGS) entry which is preliminary data.</text>
</comment>
<sequence>MSCIAVIPARGGSKGVPGKNLKPLANRPLIAWTIEEALKVAGVDEVIVSTDDDEIAEVSRGYGASVPFVRPADLAQDSVHAVHVVLHLIEWLSEYRSTAPDAITMLLPTAPLRRRWHVEKALGLFAQQPESPVISVYRSLTPLISLRWIEEGRMKPVVETGNLNVQRQDLKPVYGVNGSIYIASVEHLKRTGSFHTEDARPFVMDRLHSLDINSLDDFAMAEHFLTSPDFDLDKSLLEEERAV</sequence>
<evidence type="ECO:0000313" key="1">
    <source>
        <dbReference type="EMBL" id="MBO0346094.1"/>
    </source>
</evidence>
<dbReference type="Proteomes" id="UP000664779">
    <property type="component" value="Unassembled WGS sequence"/>
</dbReference>
<dbReference type="AlphaFoldDB" id="A0A939EP35"/>
<proteinExistence type="predicted"/>
<protein>
    <submittedName>
        <fullName evidence="1">Acylneuraminate cytidylyltransferase family protein</fullName>
    </submittedName>
</protein>
<gene>
    <name evidence="1" type="ORF">J0X15_12750</name>
</gene>
<organism evidence="1 2">
    <name type="scientific">Roseibium limicola</name>
    <dbReference type="NCBI Taxonomy" id="2816037"/>
    <lineage>
        <taxon>Bacteria</taxon>
        <taxon>Pseudomonadati</taxon>
        <taxon>Pseudomonadota</taxon>
        <taxon>Alphaproteobacteria</taxon>
        <taxon>Hyphomicrobiales</taxon>
        <taxon>Stappiaceae</taxon>
        <taxon>Roseibium</taxon>
    </lineage>
</organism>
<accession>A0A939EP35</accession>
<reference evidence="1" key="1">
    <citation type="submission" date="2021-03" db="EMBL/GenBank/DDBJ databases">
        <title>Roseibium sp. CAU 1637 isolated from Incheon.</title>
        <authorList>
            <person name="Kim W."/>
        </authorList>
    </citation>
    <scope>NUCLEOTIDE SEQUENCE</scope>
    <source>
        <strain evidence="1">CAU 1637</strain>
    </source>
</reference>
<dbReference type="PANTHER" id="PTHR21485">
    <property type="entry name" value="HAD SUPERFAMILY MEMBERS CMAS AND KDSC"/>
    <property type="match status" value="1"/>
</dbReference>
<dbReference type="Pfam" id="PF02348">
    <property type="entry name" value="CTP_transf_3"/>
    <property type="match status" value="1"/>
</dbReference>
<dbReference type="Gene3D" id="3.90.550.10">
    <property type="entry name" value="Spore Coat Polysaccharide Biosynthesis Protein SpsA, Chain A"/>
    <property type="match status" value="1"/>
</dbReference>
<dbReference type="CDD" id="cd02513">
    <property type="entry name" value="CMP-NeuAc_Synthase"/>
    <property type="match status" value="1"/>
</dbReference>
<dbReference type="InterPro" id="IPR003329">
    <property type="entry name" value="Cytidylyl_trans"/>
</dbReference>
<dbReference type="InterPro" id="IPR050793">
    <property type="entry name" value="CMP-NeuNAc_synthase"/>
</dbReference>
<dbReference type="EMBL" id="JAFLNF010000005">
    <property type="protein sequence ID" value="MBO0346094.1"/>
    <property type="molecule type" value="Genomic_DNA"/>
</dbReference>
<keyword evidence="2" id="KW-1185">Reference proteome</keyword>
<evidence type="ECO:0000313" key="2">
    <source>
        <dbReference type="Proteomes" id="UP000664779"/>
    </source>
</evidence>
<keyword evidence="1" id="KW-0548">Nucleotidyltransferase</keyword>
<dbReference type="PANTHER" id="PTHR21485:SF6">
    <property type="entry name" value="N-ACYLNEURAMINATE CYTIDYLYLTRANSFERASE-RELATED"/>
    <property type="match status" value="1"/>
</dbReference>
<dbReference type="GO" id="GO:0008781">
    <property type="term" value="F:N-acylneuraminate cytidylyltransferase activity"/>
    <property type="evidence" value="ECO:0007669"/>
    <property type="project" value="TreeGrafter"/>
</dbReference>